<protein>
    <submittedName>
        <fullName evidence="1">YaeQ family protein</fullName>
    </submittedName>
</protein>
<dbReference type="PANTHER" id="PTHR38784:SF1">
    <property type="entry name" value="SUCROSE PHOSPHORYLASE"/>
    <property type="match status" value="1"/>
</dbReference>
<dbReference type="AlphaFoldDB" id="A0A553JJ28"/>
<reference evidence="2" key="1">
    <citation type="submission" date="2019-07" db="EMBL/GenBank/DDBJ databases">
        <title>Shewanella sp. YLB-08 draft genomic sequence.</title>
        <authorList>
            <person name="Yu L."/>
        </authorList>
    </citation>
    <scope>NUCLEOTIDE SEQUENCE [LARGE SCALE GENOMIC DNA]</scope>
    <source>
        <strain evidence="2">JCM 20706</strain>
    </source>
</reference>
<keyword evidence="2" id="KW-1185">Reference proteome</keyword>
<dbReference type="Proteomes" id="UP000318126">
    <property type="component" value="Unassembled WGS sequence"/>
</dbReference>
<dbReference type="PIRSF" id="PIRSF011484">
    <property type="entry name" value="YaeQ"/>
    <property type="match status" value="1"/>
</dbReference>
<dbReference type="InterPro" id="IPR038590">
    <property type="entry name" value="YaeQ_sf"/>
</dbReference>
<sequence>MSPKATVYKVNLQIADIDRGYYQDHQFTLAQHPSETDSRMMLRLLAFAMNASDTLEFSKGLCVEDEPELWEKSLIGDIELWIEFGQSDEKWIRKACGRSKQVQLFAYGGRSVPIWWQQNEQNFSRYQNLKVWNIPEEAVKEMGELVSRSMKIQYNISEGQVWVSTDEASVLVEPEVLKE</sequence>
<proteinExistence type="predicted"/>
<dbReference type="Pfam" id="PF07152">
    <property type="entry name" value="YaeQ"/>
    <property type="match status" value="1"/>
</dbReference>
<dbReference type="SUPFAM" id="SSF52980">
    <property type="entry name" value="Restriction endonuclease-like"/>
    <property type="match status" value="1"/>
</dbReference>
<organism evidence="1 2">
    <name type="scientific">Shewanella hanedai</name>
    <name type="common">Alteromonas hanedai</name>
    <dbReference type="NCBI Taxonomy" id="25"/>
    <lineage>
        <taxon>Bacteria</taxon>
        <taxon>Pseudomonadati</taxon>
        <taxon>Pseudomonadota</taxon>
        <taxon>Gammaproteobacteria</taxon>
        <taxon>Alteromonadales</taxon>
        <taxon>Shewanellaceae</taxon>
        <taxon>Shewanella</taxon>
    </lineage>
</organism>
<accession>A0A553JJ28</accession>
<evidence type="ECO:0000313" key="1">
    <source>
        <dbReference type="EMBL" id="TRY12446.1"/>
    </source>
</evidence>
<dbReference type="InterPro" id="IPR011335">
    <property type="entry name" value="Restrct_endonuc-II-like"/>
</dbReference>
<name>A0A553JJ28_SHEHA</name>
<dbReference type="InterPro" id="IPR009822">
    <property type="entry name" value="YaeQ"/>
</dbReference>
<gene>
    <name evidence="1" type="ORF">FN961_20645</name>
</gene>
<dbReference type="PANTHER" id="PTHR38784">
    <property type="entry name" value="SUCROSE PHOSPHORYLASE"/>
    <property type="match status" value="1"/>
</dbReference>
<evidence type="ECO:0000313" key="2">
    <source>
        <dbReference type="Proteomes" id="UP000318126"/>
    </source>
</evidence>
<dbReference type="RefSeq" id="WP_144042062.1">
    <property type="nucleotide sequence ID" value="NZ_BMPL01000033.1"/>
</dbReference>
<dbReference type="CDD" id="cd22368">
    <property type="entry name" value="YaeQ-like"/>
    <property type="match status" value="1"/>
</dbReference>
<comment type="caution">
    <text evidence="1">The sequence shown here is derived from an EMBL/GenBank/DDBJ whole genome shotgun (WGS) entry which is preliminary data.</text>
</comment>
<dbReference type="OrthoDB" id="5293309at2"/>
<dbReference type="EMBL" id="VKGK01000033">
    <property type="protein sequence ID" value="TRY12446.1"/>
    <property type="molecule type" value="Genomic_DNA"/>
</dbReference>
<dbReference type="Gene3D" id="3.10.640.10">
    <property type="entry name" value="Restriction endonuclease-like alpha-beta roll domain"/>
    <property type="match status" value="1"/>
</dbReference>
<dbReference type="SMART" id="SM01322">
    <property type="entry name" value="YaeQ"/>
    <property type="match status" value="1"/>
</dbReference>